<organism evidence="1 2">
    <name type="scientific">Macroventuria anomochaeta</name>
    <dbReference type="NCBI Taxonomy" id="301207"/>
    <lineage>
        <taxon>Eukaryota</taxon>
        <taxon>Fungi</taxon>
        <taxon>Dikarya</taxon>
        <taxon>Ascomycota</taxon>
        <taxon>Pezizomycotina</taxon>
        <taxon>Dothideomycetes</taxon>
        <taxon>Pleosporomycetidae</taxon>
        <taxon>Pleosporales</taxon>
        <taxon>Pleosporineae</taxon>
        <taxon>Didymellaceae</taxon>
        <taxon>Macroventuria</taxon>
    </lineage>
</organism>
<keyword evidence="2" id="KW-1185">Reference proteome</keyword>
<gene>
    <name evidence="1" type="ORF">BU25DRAFT_257765</name>
</gene>
<accession>A0ACB6SBE7</accession>
<name>A0ACB6SBE7_9PLEO</name>
<protein>
    <submittedName>
        <fullName evidence="1">Uncharacterized protein</fullName>
    </submittedName>
</protein>
<reference evidence="1" key="1">
    <citation type="journal article" date="2020" name="Stud. Mycol.">
        <title>101 Dothideomycetes genomes: a test case for predicting lifestyles and emergence of pathogens.</title>
        <authorList>
            <person name="Haridas S."/>
            <person name="Albert R."/>
            <person name="Binder M."/>
            <person name="Bloem J."/>
            <person name="Labutti K."/>
            <person name="Salamov A."/>
            <person name="Andreopoulos B."/>
            <person name="Baker S."/>
            <person name="Barry K."/>
            <person name="Bills G."/>
            <person name="Bluhm B."/>
            <person name="Cannon C."/>
            <person name="Castanera R."/>
            <person name="Culley D."/>
            <person name="Daum C."/>
            <person name="Ezra D."/>
            <person name="Gonzalez J."/>
            <person name="Henrissat B."/>
            <person name="Kuo A."/>
            <person name="Liang C."/>
            <person name="Lipzen A."/>
            <person name="Lutzoni F."/>
            <person name="Magnuson J."/>
            <person name="Mondo S."/>
            <person name="Nolan M."/>
            <person name="Ohm R."/>
            <person name="Pangilinan J."/>
            <person name="Park H.-J."/>
            <person name="Ramirez L."/>
            <person name="Alfaro M."/>
            <person name="Sun H."/>
            <person name="Tritt A."/>
            <person name="Yoshinaga Y."/>
            <person name="Zwiers L.-H."/>
            <person name="Turgeon B."/>
            <person name="Goodwin S."/>
            <person name="Spatafora J."/>
            <person name="Crous P."/>
            <person name="Grigoriev I."/>
        </authorList>
    </citation>
    <scope>NUCLEOTIDE SEQUENCE</scope>
    <source>
        <strain evidence="1">CBS 525.71</strain>
    </source>
</reference>
<proteinExistence type="predicted"/>
<comment type="caution">
    <text evidence="1">The sequence shown here is derived from an EMBL/GenBank/DDBJ whole genome shotgun (WGS) entry which is preliminary data.</text>
</comment>
<evidence type="ECO:0000313" key="2">
    <source>
        <dbReference type="Proteomes" id="UP000799754"/>
    </source>
</evidence>
<sequence length="134" mass="15076">MLQLRHEVTAELLCKIGSIAAGGRYGNFVGGFSSTQMPCVGVSFGIDRSLTMLSIREQSYTQKSRNLRVDVWLIASGGRTVTLERMTIAFELRQTGIRYCSLQRFAYEGGERHRAGRSRHRAQRTVEMKAFAAR</sequence>
<evidence type="ECO:0000313" key="1">
    <source>
        <dbReference type="EMBL" id="KAF2630427.1"/>
    </source>
</evidence>
<dbReference type="Proteomes" id="UP000799754">
    <property type="component" value="Unassembled WGS sequence"/>
</dbReference>
<dbReference type="EMBL" id="MU006707">
    <property type="protein sequence ID" value="KAF2630427.1"/>
    <property type="molecule type" value="Genomic_DNA"/>
</dbReference>